<comment type="caution">
    <text evidence="3">The sequence shown here is derived from an EMBL/GenBank/DDBJ whole genome shotgun (WGS) entry which is preliminary data.</text>
</comment>
<dbReference type="PANTHER" id="PTHR36151:SF3">
    <property type="entry name" value="ER-BOUND OXYGENASE MPAB_MPAB'_RUBBER OXYGENASE CATALYTIC DOMAIN-CONTAINING PROTEIN"/>
    <property type="match status" value="1"/>
</dbReference>
<accession>A0ABW9QVS1</accession>
<feature type="domain" description="ER-bound oxygenase mpaB/mpaB'/Rubber oxygenase catalytic" evidence="2">
    <location>
        <begin position="58"/>
        <end position="293"/>
    </location>
</feature>
<dbReference type="EMBL" id="WJHE01000787">
    <property type="protein sequence ID" value="MST33955.1"/>
    <property type="molecule type" value="Genomic_DNA"/>
</dbReference>
<gene>
    <name evidence="3" type="ORF">GHK86_14655</name>
</gene>
<evidence type="ECO:0000313" key="4">
    <source>
        <dbReference type="Proteomes" id="UP000437736"/>
    </source>
</evidence>
<dbReference type="PANTHER" id="PTHR36151">
    <property type="entry name" value="BLR2777 PROTEIN"/>
    <property type="match status" value="1"/>
</dbReference>
<evidence type="ECO:0000313" key="3">
    <source>
        <dbReference type="EMBL" id="MST33955.1"/>
    </source>
</evidence>
<evidence type="ECO:0000256" key="1">
    <source>
        <dbReference type="SAM" id="MobiDB-lite"/>
    </source>
</evidence>
<feature type="region of interest" description="Disordered" evidence="1">
    <location>
        <begin position="23"/>
        <end position="54"/>
    </location>
</feature>
<dbReference type="InterPro" id="IPR018713">
    <property type="entry name" value="MPAB/Lcp_cat_dom"/>
</dbReference>
<name>A0ABW9QVS1_9ACTN</name>
<reference evidence="3 4" key="1">
    <citation type="submission" date="2019-11" db="EMBL/GenBank/DDBJ databases">
        <title>Acidiferrimicrobium australis gen. nov., sp. nov., an acidophilic and obligately heterotrophic, member of the Actinobacteria that catalyses dissimilatory oxido- reduction of iron isolated from metal-rich acidic water in Chile.</title>
        <authorList>
            <person name="Gonzalez D."/>
            <person name="Huber K."/>
            <person name="Hedrich S."/>
            <person name="Rojas-Villalobos C."/>
            <person name="Quatrini R."/>
            <person name="Dinamarca M.A."/>
            <person name="Schwarz A."/>
            <person name="Canales C."/>
            <person name="Nancucheo I."/>
        </authorList>
    </citation>
    <scope>NUCLEOTIDE SEQUENCE [LARGE SCALE GENOMIC DNA]</scope>
    <source>
        <strain evidence="3 4">USS-CCA1</strain>
    </source>
</reference>
<protein>
    <submittedName>
        <fullName evidence="3">DUF2236 domain-containing protein</fullName>
    </submittedName>
</protein>
<proteinExistence type="predicted"/>
<organism evidence="3 4">
    <name type="scientific">Acidiferrimicrobium australe</name>
    <dbReference type="NCBI Taxonomy" id="2664430"/>
    <lineage>
        <taxon>Bacteria</taxon>
        <taxon>Bacillati</taxon>
        <taxon>Actinomycetota</taxon>
        <taxon>Acidimicrobiia</taxon>
        <taxon>Acidimicrobiales</taxon>
        <taxon>Acidimicrobiaceae</taxon>
        <taxon>Acidiferrimicrobium</taxon>
    </lineage>
</organism>
<dbReference type="Proteomes" id="UP000437736">
    <property type="component" value="Unassembled WGS sequence"/>
</dbReference>
<sequence length="322" mass="35191">MLVFDLIAGLVIVGIVPGPAAPRRRRPLTAAGGPSLGSAHVARPARPRSAPGPGSLTWELLGDVRGLLMAPATLVLQVAHPVVGAGVAQHSRFRTDPWRRLTRTISSTVRFTYGTDAVAGPEAARLRHLHAGIAGTDDRGRPYRALDPAAYAWVHLTLAHFAVDVRRVLGRPLTPAQRAAFYAEWRRVGLRLGVADAEMPPDWPAFLDYFDAVLHTTLEDNQSVRDVLDVVRRPPPPTRRIPDALWDPLAVRAGTLQTLFTVGTLPTPMRERLALAWTDADQRRLEQRASVVRGLFSALPAPLRTYPQVLPHVLEARFTSVG</sequence>
<evidence type="ECO:0000259" key="2">
    <source>
        <dbReference type="Pfam" id="PF09995"/>
    </source>
</evidence>
<dbReference type="Pfam" id="PF09995">
    <property type="entry name" value="MPAB_Lcp_cat"/>
    <property type="match status" value="1"/>
</dbReference>
<feature type="compositionally biased region" description="Low complexity" evidence="1">
    <location>
        <begin position="42"/>
        <end position="54"/>
    </location>
</feature>
<keyword evidence="4" id="KW-1185">Reference proteome</keyword>